<evidence type="ECO:0000256" key="5">
    <source>
        <dbReference type="ARBA" id="ARBA00023136"/>
    </source>
</evidence>
<dbReference type="PANTHER" id="PTHR47727:SF1">
    <property type="entry name" value="C-TYPE LECTIN DOMAIN FAMILY 9 MEMBER A"/>
    <property type="match status" value="1"/>
</dbReference>
<evidence type="ECO:0000313" key="10">
    <source>
        <dbReference type="RefSeq" id="XP_005369269.1"/>
    </source>
</evidence>
<keyword evidence="4 7" id="KW-1133">Transmembrane helix</keyword>
<keyword evidence="2 7" id="KW-0812">Transmembrane</keyword>
<dbReference type="PANTHER" id="PTHR47727">
    <property type="entry name" value="C-TYPE LECTIN DOMAIN FAMILY 9 MEMBER A"/>
    <property type="match status" value="1"/>
</dbReference>
<organism evidence="9 10">
    <name type="scientific">Microtus ochrogaster</name>
    <name type="common">Prairie vole</name>
    <dbReference type="NCBI Taxonomy" id="79684"/>
    <lineage>
        <taxon>Eukaryota</taxon>
        <taxon>Metazoa</taxon>
        <taxon>Chordata</taxon>
        <taxon>Craniata</taxon>
        <taxon>Vertebrata</taxon>
        <taxon>Euteleostomi</taxon>
        <taxon>Mammalia</taxon>
        <taxon>Eutheria</taxon>
        <taxon>Euarchontoglires</taxon>
        <taxon>Glires</taxon>
        <taxon>Rodentia</taxon>
        <taxon>Myomorpha</taxon>
        <taxon>Muroidea</taxon>
        <taxon>Cricetidae</taxon>
        <taxon>Arvicolinae</taxon>
        <taxon>Microtus</taxon>
    </lineage>
</organism>
<reference evidence="10" key="1">
    <citation type="submission" date="2025-08" db="UniProtKB">
        <authorList>
            <consortium name="RefSeq"/>
        </authorList>
    </citation>
    <scope>IDENTIFICATION</scope>
</reference>
<dbReference type="InterPro" id="IPR016186">
    <property type="entry name" value="C-type_lectin-like/link_sf"/>
</dbReference>
<dbReference type="PROSITE" id="PS00615">
    <property type="entry name" value="C_TYPE_LECTIN_1"/>
    <property type="match status" value="1"/>
</dbReference>
<keyword evidence="5 7" id="KW-0472">Membrane</keyword>
<evidence type="ECO:0000256" key="7">
    <source>
        <dbReference type="SAM" id="Phobius"/>
    </source>
</evidence>
<dbReference type="InterPro" id="IPR018378">
    <property type="entry name" value="C-type_lectin_CS"/>
</dbReference>
<dbReference type="RefSeq" id="XP_005369269.1">
    <property type="nucleotide sequence ID" value="XM_005369212.3"/>
</dbReference>
<evidence type="ECO:0000256" key="3">
    <source>
        <dbReference type="ARBA" id="ARBA00022734"/>
    </source>
</evidence>
<gene>
    <name evidence="10" type="primary">Clec9a</name>
</gene>
<evidence type="ECO:0000256" key="1">
    <source>
        <dbReference type="ARBA" id="ARBA00004167"/>
    </source>
</evidence>
<sequence length="241" mass="27492">MHEEEIYSSLQWDSPPSEAAQKCLSSSKCSGICCVTTVISCVFCVGLLATSIFLGIKFFQVSSLAMSQQERLIQQDRALQNLTEWQRNYALQMKNCQALQQRSPPSGSNCSPCPHNWIQNGQSCYYVSQIWKIWNGSKENCSKEGARLLQIDSKEEMDFIVCSLWKLRRGVEYWVGVYQEGLSRSWIWQDGSSPPSDWLPTESQSSVSQTCGYLKDRSLFSANCSSRRYFICEKNVFRSCI</sequence>
<accession>A0ABM0LMT6</accession>
<dbReference type="Gene3D" id="3.10.100.10">
    <property type="entry name" value="Mannose-Binding Protein A, subunit A"/>
    <property type="match status" value="1"/>
</dbReference>
<evidence type="ECO:0000256" key="4">
    <source>
        <dbReference type="ARBA" id="ARBA00022989"/>
    </source>
</evidence>
<keyword evidence="3" id="KW-0430">Lectin</keyword>
<dbReference type="GeneID" id="101988972"/>
<dbReference type="CDD" id="cd03593">
    <property type="entry name" value="CLECT_NK_receptors_like"/>
    <property type="match status" value="1"/>
</dbReference>
<dbReference type="Proteomes" id="UP000694915">
    <property type="component" value="Unplaced"/>
</dbReference>
<dbReference type="SMART" id="SM00034">
    <property type="entry name" value="CLECT"/>
    <property type="match status" value="1"/>
</dbReference>
<proteinExistence type="predicted"/>
<dbReference type="InterPro" id="IPR016187">
    <property type="entry name" value="CTDL_fold"/>
</dbReference>
<keyword evidence="6" id="KW-1015">Disulfide bond</keyword>
<evidence type="ECO:0000313" key="9">
    <source>
        <dbReference type="Proteomes" id="UP000694915"/>
    </source>
</evidence>
<dbReference type="InterPro" id="IPR043315">
    <property type="entry name" value="CLEC9A"/>
</dbReference>
<dbReference type="PROSITE" id="PS50041">
    <property type="entry name" value="C_TYPE_LECTIN_2"/>
    <property type="match status" value="1"/>
</dbReference>
<dbReference type="InterPro" id="IPR001304">
    <property type="entry name" value="C-type_lectin-like"/>
</dbReference>
<protein>
    <submittedName>
        <fullName evidence="10">C-type lectin domain family 9 member A</fullName>
    </submittedName>
</protein>
<feature type="transmembrane region" description="Helical" evidence="7">
    <location>
        <begin position="32"/>
        <end position="56"/>
    </location>
</feature>
<dbReference type="InterPro" id="IPR033992">
    <property type="entry name" value="NKR-like_CTLD"/>
</dbReference>
<evidence type="ECO:0000259" key="8">
    <source>
        <dbReference type="PROSITE" id="PS50041"/>
    </source>
</evidence>
<name>A0ABM0LMT6_MICOH</name>
<evidence type="ECO:0000256" key="2">
    <source>
        <dbReference type="ARBA" id="ARBA00022692"/>
    </source>
</evidence>
<dbReference type="Pfam" id="PF00059">
    <property type="entry name" value="Lectin_C"/>
    <property type="match status" value="1"/>
</dbReference>
<dbReference type="SUPFAM" id="SSF56436">
    <property type="entry name" value="C-type lectin-like"/>
    <property type="match status" value="1"/>
</dbReference>
<evidence type="ECO:0000256" key="6">
    <source>
        <dbReference type="ARBA" id="ARBA00023157"/>
    </source>
</evidence>
<comment type="subcellular location">
    <subcellularLocation>
        <location evidence="1">Membrane</location>
        <topology evidence="1">Single-pass membrane protein</topology>
    </subcellularLocation>
</comment>
<keyword evidence="9" id="KW-1185">Reference proteome</keyword>
<feature type="domain" description="C-type lectin" evidence="8">
    <location>
        <begin position="120"/>
        <end position="233"/>
    </location>
</feature>